<keyword evidence="2" id="KW-0680">Restriction system</keyword>
<dbReference type="Pfam" id="PF01420">
    <property type="entry name" value="Methylase_S"/>
    <property type="match status" value="2"/>
</dbReference>
<proteinExistence type="inferred from homology"/>
<dbReference type="Proteomes" id="UP000268829">
    <property type="component" value="Unassembled WGS sequence"/>
</dbReference>
<dbReference type="PANTHER" id="PTHR30408:SF12">
    <property type="entry name" value="TYPE I RESTRICTION ENZYME MJAVIII SPECIFICITY SUBUNIT"/>
    <property type="match status" value="1"/>
</dbReference>
<keyword evidence="6" id="KW-1185">Reference proteome</keyword>
<protein>
    <submittedName>
        <fullName evidence="5">Restriction endonuclease subunit S</fullName>
    </submittedName>
</protein>
<evidence type="ECO:0000256" key="1">
    <source>
        <dbReference type="ARBA" id="ARBA00010923"/>
    </source>
</evidence>
<accession>A0A3M8AR08</accession>
<feature type="domain" description="Type I restriction modification DNA specificity" evidence="4">
    <location>
        <begin position="4"/>
        <end position="174"/>
    </location>
</feature>
<evidence type="ECO:0000313" key="6">
    <source>
        <dbReference type="Proteomes" id="UP000268829"/>
    </source>
</evidence>
<dbReference type="SUPFAM" id="SSF116734">
    <property type="entry name" value="DNA methylase specificity domain"/>
    <property type="match status" value="2"/>
</dbReference>
<comment type="similarity">
    <text evidence="1">Belongs to the type-I restriction system S methylase family.</text>
</comment>
<dbReference type="InterPro" id="IPR044946">
    <property type="entry name" value="Restrct_endonuc_typeI_TRD_sf"/>
</dbReference>
<keyword evidence="3" id="KW-0238">DNA-binding</keyword>
<comment type="caution">
    <text evidence="5">The sequence shown here is derived from an EMBL/GenBank/DDBJ whole genome shotgun (WGS) entry which is preliminary data.</text>
</comment>
<gene>
    <name evidence="5" type="ORF">EDM57_19485</name>
</gene>
<name>A0A3M8AR08_9BACL</name>
<dbReference type="GO" id="GO:0004519">
    <property type="term" value="F:endonuclease activity"/>
    <property type="evidence" value="ECO:0007669"/>
    <property type="project" value="UniProtKB-KW"/>
</dbReference>
<dbReference type="AlphaFoldDB" id="A0A3M8AR08"/>
<dbReference type="PANTHER" id="PTHR30408">
    <property type="entry name" value="TYPE-1 RESTRICTION ENZYME ECOKI SPECIFICITY PROTEIN"/>
    <property type="match status" value="1"/>
</dbReference>
<keyword evidence="5" id="KW-0255">Endonuclease</keyword>
<feature type="domain" description="Type I restriction modification DNA specificity" evidence="4">
    <location>
        <begin position="210"/>
        <end position="392"/>
    </location>
</feature>
<evidence type="ECO:0000256" key="2">
    <source>
        <dbReference type="ARBA" id="ARBA00022747"/>
    </source>
</evidence>
<dbReference type="GO" id="GO:0003677">
    <property type="term" value="F:DNA binding"/>
    <property type="evidence" value="ECO:0007669"/>
    <property type="project" value="UniProtKB-KW"/>
</dbReference>
<keyword evidence="5" id="KW-0378">Hydrolase</keyword>
<organism evidence="5 6">
    <name type="scientific">Brevibacillus gelatini</name>
    <dbReference type="NCBI Taxonomy" id="1655277"/>
    <lineage>
        <taxon>Bacteria</taxon>
        <taxon>Bacillati</taxon>
        <taxon>Bacillota</taxon>
        <taxon>Bacilli</taxon>
        <taxon>Bacillales</taxon>
        <taxon>Paenibacillaceae</taxon>
        <taxon>Brevibacillus</taxon>
    </lineage>
</organism>
<dbReference type="Gene3D" id="3.90.220.20">
    <property type="entry name" value="DNA methylase specificity domains"/>
    <property type="match status" value="2"/>
</dbReference>
<dbReference type="Gene3D" id="1.10.287.1120">
    <property type="entry name" value="Bipartite methylase S protein"/>
    <property type="match status" value="1"/>
</dbReference>
<evidence type="ECO:0000313" key="5">
    <source>
        <dbReference type="EMBL" id="RNB53529.1"/>
    </source>
</evidence>
<evidence type="ECO:0000256" key="3">
    <source>
        <dbReference type="ARBA" id="ARBA00023125"/>
    </source>
</evidence>
<keyword evidence="5" id="KW-0540">Nuclease</keyword>
<dbReference type="CDD" id="cd17278">
    <property type="entry name" value="RMtype1_S_LdeBORF1052P-TRD2-CR2"/>
    <property type="match status" value="1"/>
</dbReference>
<dbReference type="GO" id="GO:0009307">
    <property type="term" value="P:DNA restriction-modification system"/>
    <property type="evidence" value="ECO:0007669"/>
    <property type="project" value="UniProtKB-KW"/>
</dbReference>
<dbReference type="CDD" id="cd17256">
    <property type="entry name" value="RMtype1_S_EcoJA65PI-TRD1-CR1_like"/>
    <property type="match status" value="1"/>
</dbReference>
<reference evidence="5 6" key="1">
    <citation type="submission" date="2018-10" db="EMBL/GenBank/DDBJ databases">
        <title>Phylogenomics of Brevibacillus.</title>
        <authorList>
            <person name="Dunlap C."/>
        </authorList>
    </citation>
    <scope>NUCLEOTIDE SEQUENCE [LARGE SCALE GENOMIC DNA]</scope>
    <source>
        <strain evidence="5 6">DSM 100115</strain>
    </source>
</reference>
<dbReference type="InterPro" id="IPR052021">
    <property type="entry name" value="Type-I_RS_S_subunit"/>
</dbReference>
<dbReference type="InterPro" id="IPR000055">
    <property type="entry name" value="Restrct_endonuc_typeI_TRD"/>
</dbReference>
<dbReference type="EMBL" id="RHHS01000048">
    <property type="protein sequence ID" value="RNB53529.1"/>
    <property type="molecule type" value="Genomic_DNA"/>
</dbReference>
<sequence length="421" mass="46229">MPEWKKGPLGWAVRVQGGYPFSSAAFVDKGIPVVRMSNMKNGRLDLTQAKCLAEKALGEYQSFLLAPGDLLLGMSGSIENFAQVQAADLPALLNQRVGRLQVKDESLVCREYLKFVVTSRWFRDQVLTMAAGVAQLNISAKQLESIPIYYPPLPEQQKIAEILASVDTVIEKTEAIVAQTEVIKKGLMQKLFTQGIGHTAFVQTKMGTIPAGWSLVKLKEIAEVKGGKRVPKGSSLVDTVTPYPYIRVSDFCDYTVQTGQLKYATEEIYSKIKRYTISRHDLYLSIAGVYLGMAGRVPDMLDGALLTENAAKLTPTSDCIDPDYLMFALGSDFCQRQIAVLKGVTGVPKLGLQCVETIVIPLPPLREQQQIVAGIKSVLTKCASEKEKLQQLRAIKKALMQMLLTGRVRVKPDEAAADSAE</sequence>
<dbReference type="OrthoDB" id="2474780at2"/>
<evidence type="ECO:0000259" key="4">
    <source>
        <dbReference type="Pfam" id="PF01420"/>
    </source>
</evidence>